<dbReference type="SUPFAM" id="SSF109854">
    <property type="entry name" value="DinB/YfiT-like putative metalloenzymes"/>
    <property type="match status" value="1"/>
</dbReference>
<proteinExistence type="predicted"/>
<dbReference type="Pfam" id="PF11716">
    <property type="entry name" value="MDMPI_N"/>
    <property type="match status" value="1"/>
</dbReference>
<dbReference type="NCBIfam" id="TIGR03083">
    <property type="entry name" value="maleylpyruvate isomerase family mycothiol-dependent enzyme"/>
    <property type="match status" value="1"/>
</dbReference>
<dbReference type="AlphaFoldDB" id="A0A3B0SE46"/>
<reference evidence="2" key="1">
    <citation type="submission" date="2018-06" db="EMBL/GenBank/DDBJ databases">
        <authorList>
            <person name="Zhirakovskaya E."/>
        </authorList>
    </citation>
    <scope>NUCLEOTIDE SEQUENCE</scope>
</reference>
<dbReference type="EMBL" id="UOEK01000157">
    <property type="protein sequence ID" value="VAV99196.1"/>
    <property type="molecule type" value="Genomic_DNA"/>
</dbReference>
<evidence type="ECO:0000259" key="1">
    <source>
        <dbReference type="Pfam" id="PF11716"/>
    </source>
</evidence>
<dbReference type="InterPro" id="IPR024344">
    <property type="entry name" value="MDMPI_metal-binding"/>
</dbReference>
<name>A0A3B0SE46_9ZZZZ</name>
<gene>
    <name evidence="2" type="ORF">MNBD_ACTINO02-2556</name>
</gene>
<protein>
    <recommendedName>
        <fullName evidence="1">Mycothiol-dependent maleylpyruvate isomerase metal-binding domain-containing protein</fullName>
    </recommendedName>
</protein>
<dbReference type="GO" id="GO:0046872">
    <property type="term" value="F:metal ion binding"/>
    <property type="evidence" value="ECO:0007669"/>
    <property type="project" value="InterPro"/>
</dbReference>
<evidence type="ECO:0000313" key="2">
    <source>
        <dbReference type="EMBL" id="VAV99196.1"/>
    </source>
</evidence>
<accession>A0A3B0SE46</accession>
<dbReference type="InterPro" id="IPR034660">
    <property type="entry name" value="DinB/YfiT-like"/>
</dbReference>
<organism evidence="2">
    <name type="scientific">hydrothermal vent metagenome</name>
    <dbReference type="NCBI Taxonomy" id="652676"/>
    <lineage>
        <taxon>unclassified sequences</taxon>
        <taxon>metagenomes</taxon>
        <taxon>ecological metagenomes</taxon>
    </lineage>
</organism>
<dbReference type="InterPro" id="IPR017517">
    <property type="entry name" value="Maleyloyr_isom"/>
</dbReference>
<feature type="domain" description="Mycothiol-dependent maleylpyruvate isomerase metal-binding" evidence="1">
    <location>
        <begin position="4"/>
        <end position="71"/>
    </location>
</feature>
<sequence length="193" mass="20924">MYRLLLESLTPADFDRQTVCELWSVRDVVAHQSAVLQIINAGEQTPFTAESNQRDVNDRKTWDIDRLLAELFGGYEDAIAVIDTAGGLLDGFGLAQFIHGGDVRDAVGAADAFASPGHEIAVDLLHDKSTVMNKAPVITRVDGVLRQFGTDVDPMGRLVTDTETFVRLCGGRNPNSAKWSVDGLSAADFVLYG</sequence>
<dbReference type="Gene3D" id="1.20.120.450">
    <property type="entry name" value="dinb family like domain"/>
    <property type="match status" value="1"/>
</dbReference>